<evidence type="ECO:0000256" key="4">
    <source>
        <dbReference type="ARBA" id="ARBA00022989"/>
    </source>
</evidence>
<dbReference type="InterPro" id="IPR002781">
    <property type="entry name" value="TM_pro_TauE-like"/>
</dbReference>
<keyword evidence="3 6" id="KW-0812">Transmembrane</keyword>
<feature type="transmembrane region" description="Helical" evidence="6">
    <location>
        <begin position="175"/>
        <end position="194"/>
    </location>
</feature>
<feature type="transmembrane region" description="Helical" evidence="6">
    <location>
        <begin position="139"/>
        <end position="169"/>
    </location>
</feature>
<dbReference type="Pfam" id="PF01925">
    <property type="entry name" value="TauE"/>
    <property type="match status" value="1"/>
</dbReference>
<gene>
    <name evidence="7" type="ORF">JD78_01202</name>
</gene>
<feature type="transmembrane region" description="Helical" evidence="6">
    <location>
        <begin position="42"/>
        <end position="59"/>
    </location>
</feature>
<dbReference type="GO" id="GO:0005886">
    <property type="term" value="C:plasma membrane"/>
    <property type="evidence" value="ECO:0007669"/>
    <property type="project" value="UniProtKB-SubCell"/>
</dbReference>
<dbReference type="PANTHER" id="PTHR43701">
    <property type="entry name" value="MEMBRANE TRANSPORTER PROTEIN MJ0441-RELATED"/>
    <property type="match status" value="1"/>
</dbReference>
<accession>A0A562IP70</accession>
<dbReference type="AlphaFoldDB" id="A0A562IP70"/>
<dbReference type="EMBL" id="VLKF01000001">
    <property type="protein sequence ID" value="TWH72680.1"/>
    <property type="molecule type" value="Genomic_DNA"/>
</dbReference>
<evidence type="ECO:0000313" key="8">
    <source>
        <dbReference type="Proteomes" id="UP000321490"/>
    </source>
</evidence>
<keyword evidence="8" id="KW-1185">Reference proteome</keyword>
<dbReference type="OrthoDB" id="3213420at2"/>
<comment type="caution">
    <text evidence="7">The sequence shown here is derived from an EMBL/GenBank/DDBJ whole genome shotgun (WGS) entry which is preliminary data.</text>
</comment>
<sequence length="260" mass="25671">MIVAAALGLLIGALVGLLGGGGSVLAVPALVFAAGQDLPQAVATSLLVVGTTSLVALLPRLRAGQIAWRVGTLFGAAGAATAFAGAAVNRLLPDDVVLVLFAALMIAAGVRMLSEKPATGAACATDGGRVDWRRCLPRTLAGGLVVGFLTGLLGVGGGFLVIPVLVIALGLPMTTAIGTSLLIVAVNSAAGFAAHAGEAPLDVPVTVTFATAAVLAGLAAGRLAARVDTARLRRWFAVLVFAVAAFTLVQAGAGLLGQLR</sequence>
<organism evidence="7 8">
    <name type="scientific">Modestobacter roseus</name>
    <dbReference type="NCBI Taxonomy" id="1181884"/>
    <lineage>
        <taxon>Bacteria</taxon>
        <taxon>Bacillati</taxon>
        <taxon>Actinomycetota</taxon>
        <taxon>Actinomycetes</taxon>
        <taxon>Geodermatophilales</taxon>
        <taxon>Geodermatophilaceae</taxon>
        <taxon>Modestobacter</taxon>
    </lineage>
</organism>
<evidence type="ECO:0000256" key="6">
    <source>
        <dbReference type="RuleBase" id="RU363041"/>
    </source>
</evidence>
<evidence type="ECO:0000256" key="1">
    <source>
        <dbReference type="ARBA" id="ARBA00004141"/>
    </source>
</evidence>
<evidence type="ECO:0000256" key="3">
    <source>
        <dbReference type="ARBA" id="ARBA00022692"/>
    </source>
</evidence>
<feature type="transmembrane region" description="Helical" evidence="6">
    <location>
        <begin position="235"/>
        <end position="256"/>
    </location>
</feature>
<feature type="transmembrane region" description="Helical" evidence="6">
    <location>
        <begin position="201"/>
        <end position="223"/>
    </location>
</feature>
<dbReference type="InterPro" id="IPR051598">
    <property type="entry name" value="TSUP/Inactive_protease-like"/>
</dbReference>
<keyword evidence="4 6" id="KW-1133">Transmembrane helix</keyword>
<dbReference type="Proteomes" id="UP000321490">
    <property type="component" value="Unassembled WGS sequence"/>
</dbReference>
<evidence type="ECO:0000313" key="7">
    <source>
        <dbReference type="EMBL" id="TWH72680.1"/>
    </source>
</evidence>
<keyword evidence="6" id="KW-1003">Cell membrane</keyword>
<comment type="subcellular location">
    <subcellularLocation>
        <location evidence="6">Cell membrane</location>
        <topology evidence="6">Multi-pass membrane protein</topology>
    </subcellularLocation>
    <subcellularLocation>
        <location evidence="1">Membrane</location>
        <topology evidence="1">Multi-pass membrane protein</topology>
    </subcellularLocation>
</comment>
<keyword evidence="5 6" id="KW-0472">Membrane</keyword>
<feature type="transmembrane region" description="Helical" evidence="6">
    <location>
        <begin position="66"/>
        <end position="84"/>
    </location>
</feature>
<proteinExistence type="inferred from homology"/>
<comment type="similarity">
    <text evidence="2 6">Belongs to the 4-toluene sulfonate uptake permease (TSUP) (TC 2.A.102) family.</text>
</comment>
<protein>
    <recommendedName>
        <fullName evidence="6">Probable membrane transporter protein</fullName>
    </recommendedName>
</protein>
<evidence type="ECO:0000256" key="2">
    <source>
        <dbReference type="ARBA" id="ARBA00009142"/>
    </source>
</evidence>
<reference evidence="7 8" key="1">
    <citation type="submission" date="2019-07" db="EMBL/GenBank/DDBJ databases">
        <title>R&amp;d 2014.</title>
        <authorList>
            <person name="Klenk H.-P."/>
        </authorList>
    </citation>
    <scope>NUCLEOTIDE SEQUENCE [LARGE SCALE GENOMIC DNA]</scope>
    <source>
        <strain evidence="7 8">DSM 45764</strain>
    </source>
</reference>
<dbReference type="RefSeq" id="WP_153361932.1">
    <property type="nucleotide sequence ID" value="NZ_JABGDC010000178.1"/>
</dbReference>
<evidence type="ECO:0000256" key="5">
    <source>
        <dbReference type="ARBA" id="ARBA00023136"/>
    </source>
</evidence>
<name>A0A562IP70_9ACTN</name>
<dbReference type="PANTHER" id="PTHR43701:SF2">
    <property type="entry name" value="MEMBRANE TRANSPORTER PROTEIN YJNA-RELATED"/>
    <property type="match status" value="1"/>
</dbReference>